<dbReference type="InterPro" id="IPR055583">
    <property type="entry name" value="DUF7159"/>
</dbReference>
<protein>
    <recommendedName>
        <fullName evidence="2">DUF7159 domain-containing protein</fullName>
    </recommendedName>
</protein>
<dbReference type="Proteomes" id="UP000294952">
    <property type="component" value="Unassembled WGS sequence"/>
</dbReference>
<evidence type="ECO:0000313" key="4">
    <source>
        <dbReference type="Proteomes" id="UP000294952"/>
    </source>
</evidence>
<feature type="domain" description="DUF7159" evidence="2">
    <location>
        <begin position="3"/>
        <end position="90"/>
    </location>
</feature>
<evidence type="ECO:0000256" key="1">
    <source>
        <dbReference type="SAM" id="Phobius"/>
    </source>
</evidence>
<dbReference type="RefSeq" id="WP_133413997.1">
    <property type="nucleotide sequence ID" value="NZ_SDLP01000004.1"/>
</dbReference>
<keyword evidence="1" id="KW-0472">Membrane</keyword>
<dbReference type="EMBL" id="SDLP01000004">
    <property type="protein sequence ID" value="TDL07271.1"/>
    <property type="molecule type" value="Genomic_DNA"/>
</dbReference>
<keyword evidence="1" id="KW-1133">Transmembrane helix</keyword>
<comment type="caution">
    <text evidence="3">The sequence shown here is derived from an EMBL/GenBank/DDBJ whole genome shotgun (WGS) entry which is preliminary data.</text>
</comment>
<evidence type="ECO:0000259" key="2">
    <source>
        <dbReference type="Pfam" id="PF23717"/>
    </source>
</evidence>
<proteinExistence type="predicted"/>
<name>A0A4R5X5M3_9MYCO</name>
<sequence length="344" mass="34046">MGAVLGLSLTSTEVTWALVDDAERTVVDHDSVELEDGIDTGVDVARLAARGGHGLARACGLDVDRLRLVWTPDAEACGRQLRTDLRSLGVTVDAVPLACATRVLIDPQDCDMPPLVALAYGAALAEVDPAEAITVALPRVVGRRRKRPVRVLAAAMGVAAAAAVGAIFLTAGSVPHVEPASTAAATPAAADPGWVSVTAPVDTAAEPLRKVVAAPAPQYAAAPVRVAAPVAVPVPAAVPAPAAVATPAPAALSGPATLPGAATLPAPDALPGPAPEALAAEATNTGAAAAAPSAEQHLPVAAQQHLPGAEPLVAPLPGPEAGAAAPALPDMEMTVPVNVFTALP</sequence>
<dbReference type="AlphaFoldDB" id="A0A4R5X5M3"/>
<keyword evidence="1" id="KW-0812">Transmembrane</keyword>
<evidence type="ECO:0000313" key="3">
    <source>
        <dbReference type="EMBL" id="TDL07271.1"/>
    </source>
</evidence>
<dbReference type="Pfam" id="PF23717">
    <property type="entry name" value="DUF7159"/>
    <property type="match status" value="1"/>
</dbReference>
<accession>A0A4R5X5M3</accession>
<gene>
    <name evidence="3" type="ORF">EUA04_15120</name>
</gene>
<reference evidence="3 4" key="1">
    <citation type="submission" date="2019-01" db="EMBL/GenBank/DDBJ databases">
        <title>High-quality-draft genome sequences of five non-tuberculosis mycobacteriaceae isolated from a nosocomial environment.</title>
        <authorList>
            <person name="Tiago I."/>
            <person name="Alarico S."/>
            <person name="Pereira S.G."/>
            <person name="Coelho C."/>
            <person name="Maranha A."/>
            <person name="Empadinhas N."/>
        </authorList>
    </citation>
    <scope>NUCLEOTIDE SEQUENCE [LARGE SCALE GENOMIC DNA]</scope>
    <source>
        <strain evidence="3 4">22DIII</strain>
    </source>
</reference>
<feature type="transmembrane region" description="Helical" evidence="1">
    <location>
        <begin position="151"/>
        <end position="171"/>
    </location>
</feature>
<organism evidence="3 4">
    <name type="scientific">Mycolicibacterium obuense</name>
    <dbReference type="NCBI Taxonomy" id="1807"/>
    <lineage>
        <taxon>Bacteria</taxon>
        <taxon>Bacillati</taxon>
        <taxon>Actinomycetota</taxon>
        <taxon>Actinomycetes</taxon>
        <taxon>Mycobacteriales</taxon>
        <taxon>Mycobacteriaceae</taxon>
        <taxon>Mycolicibacterium</taxon>
    </lineage>
</organism>